<feature type="compositionally biased region" description="Low complexity" evidence="1">
    <location>
        <begin position="777"/>
        <end position="790"/>
    </location>
</feature>
<feature type="region of interest" description="Disordered" evidence="1">
    <location>
        <begin position="40"/>
        <end position="89"/>
    </location>
</feature>
<evidence type="ECO:0000256" key="1">
    <source>
        <dbReference type="SAM" id="MobiDB-lite"/>
    </source>
</evidence>
<name>A0A4Y3QZQ3_STRCI</name>
<gene>
    <name evidence="2" type="ORF">SCA03_30200</name>
</gene>
<feature type="compositionally biased region" description="Basic and acidic residues" evidence="1">
    <location>
        <begin position="651"/>
        <end position="679"/>
    </location>
</feature>
<feature type="region of interest" description="Disordered" evidence="1">
    <location>
        <begin position="1"/>
        <end position="25"/>
    </location>
</feature>
<feature type="compositionally biased region" description="Pro residues" evidence="1">
    <location>
        <begin position="743"/>
        <end position="759"/>
    </location>
</feature>
<dbReference type="RefSeq" id="WP_051855768.1">
    <property type="nucleotide sequence ID" value="NZ_BJMM01000013.1"/>
</dbReference>
<comment type="caution">
    <text evidence="2">The sequence shown here is derived from an EMBL/GenBank/DDBJ whole genome shotgun (WGS) entry which is preliminary data.</text>
</comment>
<feature type="compositionally biased region" description="Low complexity" evidence="1">
    <location>
        <begin position="584"/>
        <end position="598"/>
    </location>
</feature>
<feature type="region of interest" description="Disordered" evidence="1">
    <location>
        <begin position="521"/>
        <end position="560"/>
    </location>
</feature>
<dbReference type="InterPro" id="IPR027417">
    <property type="entry name" value="P-loop_NTPase"/>
</dbReference>
<dbReference type="Proteomes" id="UP000319210">
    <property type="component" value="Unassembled WGS sequence"/>
</dbReference>
<feature type="compositionally biased region" description="Low complexity" evidence="1">
    <location>
        <begin position="714"/>
        <end position="728"/>
    </location>
</feature>
<keyword evidence="3" id="KW-1185">Reference proteome</keyword>
<feature type="compositionally biased region" description="Low complexity" evidence="1">
    <location>
        <begin position="798"/>
        <end position="821"/>
    </location>
</feature>
<reference evidence="2 3" key="1">
    <citation type="submission" date="2019-06" db="EMBL/GenBank/DDBJ databases">
        <title>Whole genome shotgun sequence of Streptomyces cacaoi subsp. cacaoi NBRC 12748.</title>
        <authorList>
            <person name="Hosoyama A."/>
            <person name="Uohara A."/>
            <person name="Ohji S."/>
            <person name="Ichikawa N."/>
        </authorList>
    </citation>
    <scope>NUCLEOTIDE SEQUENCE [LARGE SCALE GENOMIC DNA]</scope>
    <source>
        <strain evidence="2 3">NBRC 12748</strain>
    </source>
</reference>
<feature type="region of interest" description="Disordered" evidence="1">
    <location>
        <begin position="648"/>
        <end position="821"/>
    </location>
</feature>
<dbReference type="SUPFAM" id="SSF52540">
    <property type="entry name" value="P-loop containing nucleoside triphosphate hydrolases"/>
    <property type="match status" value="1"/>
</dbReference>
<feature type="compositionally biased region" description="Low complexity" evidence="1">
    <location>
        <begin position="550"/>
        <end position="560"/>
    </location>
</feature>
<feature type="region of interest" description="Disordered" evidence="1">
    <location>
        <begin position="584"/>
        <end position="615"/>
    </location>
</feature>
<dbReference type="AlphaFoldDB" id="A0A4Y3QZQ3"/>
<feature type="compositionally biased region" description="Low complexity" evidence="1">
    <location>
        <begin position="683"/>
        <end position="696"/>
    </location>
</feature>
<feature type="compositionally biased region" description="Low complexity" evidence="1">
    <location>
        <begin position="64"/>
        <end position="79"/>
    </location>
</feature>
<evidence type="ECO:0000313" key="3">
    <source>
        <dbReference type="Proteomes" id="UP000319210"/>
    </source>
</evidence>
<accession>A0A4Y3QZQ3</accession>
<proteinExistence type="predicted"/>
<sequence>MDAHDSAPHRQDAGAPEHTGGGLSRAVQLVADSYLLTVNPVDGSEIEPCPPGRQPGVPGKLDPAGRPLPQAAPGAGRAPAPGPLLEREEERERLVRLLTRGRSVRLTGPRGSGRTRVLDAVAHDVSTLAPDGVIRLSGYRRTPTDLLHELFAAAHVPGGQDAPAHRPGPAELGEALARIGAVVVLDDLEFGGAALEELLRATPECAFLLAATPEVAAPAPESRVEEVFLAGLSRTAGLELVEHALHRPLTDREADWAADLWFETEGLPQHFVRAGALLRSRQAGAGEALPADAAALVQALAALQPDAGAQTLRLALALDGELPHHPHLPALTGDPHAGESPTELLSAGLVSPVGDHLVLAAGVAGPLTAAGYAEGGAAHATAVAQHYTWWAGHPSVTPAQVATEADAVLAAVRGAQQAGNDSAAVLLARTAAPLLAAALRWSAWERILRHGQESARLSGEVAEEAYFHHDLGVLALTTGNPERARAELEAALGLRTTLGEQRGVFAARRALALITDRLGGPAAAPPPSPLSQAQSFATEGAEESAPPPVGATGPTAVVPAVPPADTTRVVPVADTTGVVPAAGSAAGTAAGSEGVASTRQTPSVSHSGGGHKHRSRAVFTGSRRNLAAAGAGALLAAVLGTVVTIGATSSDEDKPDTVRPQHTTSREDDGPVADERPGDDGNAPAAPQRPAAGTRTAPPPPSSSPDGDEDSEEPSQQPSSPDGDSSSPQDPPSSPHDPSTSPEDPPSTPDDPPSTPEDPPSSEDPSTPPGEDPSEDPPASSGPSGSSGTPRTGGGGRQDATAGGSAPSSSGQAPSSAGTTE</sequence>
<protein>
    <submittedName>
        <fullName evidence="2">ATPase AAA</fullName>
    </submittedName>
</protein>
<dbReference type="EMBL" id="BJMM01000013">
    <property type="protein sequence ID" value="GEB50469.1"/>
    <property type="molecule type" value="Genomic_DNA"/>
</dbReference>
<feature type="compositionally biased region" description="Basic and acidic residues" evidence="1">
    <location>
        <begin position="1"/>
        <end position="12"/>
    </location>
</feature>
<organism evidence="2 3">
    <name type="scientific">Streptomyces cacaoi</name>
    <dbReference type="NCBI Taxonomy" id="1898"/>
    <lineage>
        <taxon>Bacteria</taxon>
        <taxon>Bacillati</taxon>
        <taxon>Actinomycetota</taxon>
        <taxon>Actinomycetes</taxon>
        <taxon>Kitasatosporales</taxon>
        <taxon>Streptomycetaceae</taxon>
        <taxon>Streptomyces</taxon>
    </lineage>
</organism>
<evidence type="ECO:0000313" key="2">
    <source>
        <dbReference type="EMBL" id="GEB50469.1"/>
    </source>
</evidence>